<dbReference type="AlphaFoldDB" id="A0A9N8ZSM6"/>
<comment type="caution">
    <text evidence="2">The sequence shown here is derived from an EMBL/GenBank/DDBJ whole genome shotgun (WGS) entry which is preliminary data.</text>
</comment>
<evidence type="ECO:0000313" key="2">
    <source>
        <dbReference type="EMBL" id="CAG8505449.1"/>
    </source>
</evidence>
<protein>
    <submittedName>
        <fullName evidence="2">2505_t:CDS:1</fullName>
    </submittedName>
</protein>
<accession>A0A9N8ZSM6</accession>
<evidence type="ECO:0000259" key="1">
    <source>
        <dbReference type="Pfam" id="PF00505"/>
    </source>
</evidence>
<dbReference type="SUPFAM" id="SSF47095">
    <property type="entry name" value="HMG-box"/>
    <property type="match status" value="1"/>
</dbReference>
<dbReference type="InterPro" id="IPR036910">
    <property type="entry name" value="HMG_box_dom_sf"/>
</dbReference>
<dbReference type="InterPro" id="IPR009071">
    <property type="entry name" value="HMG_box_dom"/>
</dbReference>
<dbReference type="EMBL" id="CAJVPS010000729">
    <property type="protein sequence ID" value="CAG8505449.1"/>
    <property type="molecule type" value="Genomic_DNA"/>
</dbReference>
<feature type="domain" description="HMG box" evidence="1">
    <location>
        <begin position="53"/>
        <end position="108"/>
    </location>
</feature>
<organism evidence="2 3">
    <name type="scientific">Ambispora leptoticha</name>
    <dbReference type="NCBI Taxonomy" id="144679"/>
    <lineage>
        <taxon>Eukaryota</taxon>
        <taxon>Fungi</taxon>
        <taxon>Fungi incertae sedis</taxon>
        <taxon>Mucoromycota</taxon>
        <taxon>Glomeromycotina</taxon>
        <taxon>Glomeromycetes</taxon>
        <taxon>Archaeosporales</taxon>
        <taxon>Ambisporaceae</taxon>
        <taxon>Ambispora</taxon>
    </lineage>
</organism>
<dbReference type="OrthoDB" id="2395874at2759"/>
<dbReference type="Pfam" id="PF00505">
    <property type="entry name" value="HMG_box"/>
    <property type="match status" value="1"/>
</dbReference>
<sequence length="387" mass="44181">MSNSKTVNLIDPNNLKALEYDEEQSPLSDFRVPFPPQITTSECITLKDGKIPMKSPNCFIIYRRAFQKELRNRGCVLKLNLVSAMASQSWQREPIKVKKAYKEMARKINIELVEMRANKVKNERKAVVNLNSPNSSSSMNSPNVDAAKKTQEEISIPIDNAPIENSSMAIDTSSKEDLTVQQASTMIANNFVETSALAPSMIIDSSYDEELFEPFSEYDWPARLANIWNDYPDSSSYQIQNVPITDFNNQYSFEPSDPNSMDYQLYSTMDTTMQVFPQETNESQFNYEEQNSETFLQSPRNIPTISSDIWLLDTLNLQAPNWNNTFPFDVSRDAREFEIQHNSSIMLHQLGSSSLQCENDLSALNFIEFNKPEGQKSMVIPSIYESH</sequence>
<reference evidence="2" key="1">
    <citation type="submission" date="2021-06" db="EMBL/GenBank/DDBJ databases">
        <authorList>
            <person name="Kallberg Y."/>
            <person name="Tangrot J."/>
            <person name="Rosling A."/>
        </authorList>
    </citation>
    <scope>NUCLEOTIDE SEQUENCE</scope>
    <source>
        <strain evidence="2">FL130A</strain>
    </source>
</reference>
<dbReference type="Gene3D" id="1.10.30.10">
    <property type="entry name" value="High mobility group box domain"/>
    <property type="match status" value="1"/>
</dbReference>
<name>A0A9N8ZSM6_9GLOM</name>
<dbReference type="Proteomes" id="UP000789508">
    <property type="component" value="Unassembled WGS sequence"/>
</dbReference>
<evidence type="ECO:0000313" key="3">
    <source>
        <dbReference type="Proteomes" id="UP000789508"/>
    </source>
</evidence>
<keyword evidence="3" id="KW-1185">Reference proteome</keyword>
<gene>
    <name evidence="2" type="ORF">ALEPTO_LOCUS3699</name>
</gene>
<proteinExistence type="predicted"/>